<evidence type="ECO:0000256" key="1">
    <source>
        <dbReference type="SAM" id="MobiDB-lite"/>
    </source>
</evidence>
<gene>
    <name evidence="2" type="ORF">LSP00402_LOCUS11523</name>
</gene>
<protein>
    <submittedName>
        <fullName evidence="2">Uncharacterized protein</fullName>
    </submittedName>
</protein>
<accession>A0A7S2TSZ1</accession>
<reference evidence="2" key="1">
    <citation type="submission" date="2021-01" db="EMBL/GenBank/DDBJ databases">
        <authorList>
            <person name="Corre E."/>
            <person name="Pelletier E."/>
            <person name="Niang G."/>
            <person name="Scheremetjew M."/>
            <person name="Finn R."/>
            <person name="Kale V."/>
            <person name="Holt S."/>
            <person name="Cochrane G."/>
            <person name="Meng A."/>
            <person name="Brown T."/>
            <person name="Cohen L."/>
        </authorList>
    </citation>
    <scope>NUCLEOTIDE SEQUENCE</scope>
    <source>
        <strain evidence="2">CCMP622</strain>
    </source>
</reference>
<proteinExistence type="predicted"/>
<name>A0A7S2TSZ1_9EUKA</name>
<sequence>MRSAACWTASKKPMIRYDRNSPPVGVGKRGDMYSDYAEKFYDSFRNELAKLSRSAAPSRKIKKPRNCRRRKKKYTKGASVPLMSRTSSFTRSSSARRRANETMLFSGNNALQWSEILGYSIVGSFAKMKLSSLILGL</sequence>
<evidence type="ECO:0000313" key="2">
    <source>
        <dbReference type="EMBL" id="CAD9767102.1"/>
    </source>
</evidence>
<feature type="compositionally biased region" description="Basic residues" evidence="1">
    <location>
        <begin position="59"/>
        <end position="75"/>
    </location>
</feature>
<dbReference type="AlphaFoldDB" id="A0A7S2TSZ1"/>
<feature type="region of interest" description="Disordered" evidence="1">
    <location>
        <begin position="55"/>
        <end position="78"/>
    </location>
</feature>
<organism evidence="2">
    <name type="scientific">Lotharella oceanica</name>
    <dbReference type="NCBI Taxonomy" id="641309"/>
    <lineage>
        <taxon>Eukaryota</taxon>
        <taxon>Sar</taxon>
        <taxon>Rhizaria</taxon>
        <taxon>Cercozoa</taxon>
        <taxon>Chlorarachniophyceae</taxon>
        <taxon>Lotharella</taxon>
    </lineage>
</organism>
<dbReference type="EMBL" id="HBHP01018534">
    <property type="protein sequence ID" value="CAD9767102.1"/>
    <property type="molecule type" value="Transcribed_RNA"/>
</dbReference>